<keyword evidence="2" id="KW-1185">Reference proteome</keyword>
<evidence type="ECO:0000313" key="1">
    <source>
        <dbReference type="EMBL" id="KAL2056315.1"/>
    </source>
</evidence>
<proteinExistence type="predicted"/>
<comment type="caution">
    <text evidence="1">The sequence shown here is derived from an EMBL/GenBank/DDBJ whole genome shotgun (WGS) entry which is preliminary data.</text>
</comment>
<reference evidence="1 2" key="1">
    <citation type="submission" date="2024-09" db="EMBL/GenBank/DDBJ databases">
        <title>Rethinking Asexuality: The Enigmatic Case of Functional Sexual Genes in Lepraria (Stereocaulaceae).</title>
        <authorList>
            <person name="Doellman M."/>
            <person name="Sun Y."/>
            <person name="Barcenas-Pena A."/>
            <person name="Lumbsch H.T."/>
            <person name="Grewe F."/>
        </authorList>
    </citation>
    <scope>NUCLEOTIDE SEQUENCE [LARGE SCALE GENOMIC DNA]</scope>
    <source>
        <strain evidence="1 2">Grewe 0041</strain>
    </source>
</reference>
<accession>A0ABR4BEM5</accession>
<gene>
    <name evidence="1" type="ORF">ABVK25_003338</name>
</gene>
<protein>
    <submittedName>
        <fullName evidence="1">Uncharacterized protein</fullName>
    </submittedName>
</protein>
<dbReference type="EMBL" id="JBHFEH010000008">
    <property type="protein sequence ID" value="KAL2056315.1"/>
    <property type="molecule type" value="Genomic_DNA"/>
</dbReference>
<evidence type="ECO:0000313" key="2">
    <source>
        <dbReference type="Proteomes" id="UP001590951"/>
    </source>
</evidence>
<sequence>MVHGCIRGAAHRNVSRRRSTSDYVHVFSVYADLDTECLRPYDSVFERYNTSTAPYIELSLSSDASKTSKG</sequence>
<organism evidence="1 2">
    <name type="scientific">Lepraria finkii</name>
    <dbReference type="NCBI Taxonomy" id="1340010"/>
    <lineage>
        <taxon>Eukaryota</taxon>
        <taxon>Fungi</taxon>
        <taxon>Dikarya</taxon>
        <taxon>Ascomycota</taxon>
        <taxon>Pezizomycotina</taxon>
        <taxon>Lecanoromycetes</taxon>
        <taxon>OSLEUM clade</taxon>
        <taxon>Lecanoromycetidae</taxon>
        <taxon>Lecanorales</taxon>
        <taxon>Lecanorineae</taxon>
        <taxon>Stereocaulaceae</taxon>
        <taxon>Lepraria</taxon>
    </lineage>
</organism>
<name>A0ABR4BEM5_9LECA</name>
<dbReference type="Proteomes" id="UP001590951">
    <property type="component" value="Unassembled WGS sequence"/>
</dbReference>